<reference evidence="2 3" key="2">
    <citation type="submission" date="2019-01" db="EMBL/GenBank/DDBJ databases">
        <title>The decoding of complex shrimp genome reveals the adaptation for benthos swimmer, frequently molting mechanism and breeding impact on genome.</title>
        <authorList>
            <person name="Sun Y."/>
            <person name="Gao Y."/>
            <person name="Yu Y."/>
        </authorList>
    </citation>
    <scope>NUCLEOTIDE SEQUENCE [LARGE SCALE GENOMIC DNA]</scope>
    <source>
        <tissue evidence="2">Muscle</tissue>
    </source>
</reference>
<dbReference type="AlphaFoldDB" id="A0A3R7PWC6"/>
<organism evidence="2 3">
    <name type="scientific">Penaeus vannamei</name>
    <name type="common">Whiteleg shrimp</name>
    <name type="synonym">Litopenaeus vannamei</name>
    <dbReference type="NCBI Taxonomy" id="6689"/>
    <lineage>
        <taxon>Eukaryota</taxon>
        <taxon>Metazoa</taxon>
        <taxon>Ecdysozoa</taxon>
        <taxon>Arthropoda</taxon>
        <taxon>Crustacea</taxon>
        <taxon>Multicrustacea</taxon>
        <taxon>Malacostraca</taxon>
        <taxon>Eumalacostraca</taxon>
        <taxon>Eucarida</taxon>
        <taxon>Decapoda</taxon>
        <taxon>Dendrobranchiata</taxon>
        <taxon>Penaeoidea</taxon>
        <taxon>Penaeidae</taxon>
        <taxon>Penaeus</taxon>
    </lineage>
</organism>
<evidence type="ECO:0000313" key="3">
    <source>
        <dbReference type="Proteomes" id="UP000283509"/>
    </source>
</evidence>
<evidence type="ECO:0000256" key="1">
    <source>
        <dbReference type="SAM" id="MobiDB-lite"/>
    </source>
</evidence>
<comment type="caution">
    <text evidence="2">The sequence shown here is derived from an EMBL/GenBank/DDBJ whole genome shotgun (WGS) entry which is preliminary data.</text>
</comment>
<dbReference type="Proteomes" id="UP000283509">
    <property type="component" value="Unassembled WGS sequence"/>
</dbReference>
<feature type="compositionally biased region" description="Basic and acidic residues" evidence="1">
    <location>
        <begin position="409"/>
        <end position="419"/>
    </location>
</feature>
<name>A0A3R7PWC6_PENVA</name>
<proteinExistence type="predicted"/>
<sequence length="444" mass="49415">MSRQPESSLVICDALAGSFRADDWGLLKTETTECLIGSGKKGLRHDLELLDTAVDRAKEPRAVWFRFKSCCPVWFRFRHVVTRERLVHSCGERGRTRAPIHHYEGVVWAPPLHYPTTLLPPALPVTPRPAFLLLSRLLLAILLTPHFILRSLHPSPLLYYIPCSSPARLTPRLIPASLPDHFHSNQTLALSLRFCHSLHPLVSPTCFTSSLHHVAFPFASFSYFTFSIHFLASPFASLSVLSPQPFPLASLPYLIHSPQHSALPPRSLPMSRRFTFLASHSCLYSALYSVSFNTRSLFLASVLCFISSLSQAAYFTYVHTLDSFHYFNTPSLFLCFVSLLQLLASPAPLHFLISSTSSLCLSSQFKKVCELSLEVHATALPSRLRPFSARPPSTVPKIARASPSVTPDRCGRVLARDTSHPQTPATLTGPPTEPPPLRCTHLPN</sequence>
<accession>A0A3R7PWC6</accession>
<feature type="region of interest" description="Disordered" evidence="1">
    <location>
        <begin position="398"/>
        <end position="444"/>
    </location>
</feature>
<gene>
    <name evidence="2" type="ORF">C7M84_020619</name>
</gene>
<dbReference type="EMBL" id="QCYY01004092">
    <property type="protein sequence ID" value="ROT61582.1"/>
    <property type="molecule type" value="Genomic_DNA"/>
</dbReference>
<keyword evidence="3" id="KW-1185">Reference proteome</keyword>
<protein>
    <submittedName>
        <fullName evidence="2">Uncharacterized protein</fullName>
    </submittedName>
</protein>
<evidence type="ECO:0000313" key="2">
    <source>
        <dbReference type="EMBL" id="ROT61582.1"/>
    </source>
</evidence>
<reference evidence="2 3" key="1">
    <citation type="submission" date="2018-04" db="EMBL/GenBank/DDBJ databases">
        <authorList>
            <person name="Zhang X."/>
            <person name="Yuan J."/>
            <person name="Li F."/>
            <person name="Xiang J."/>
        </authorList>
    </citation>
    <scope>NUCLEOTIDE SEQUENCE [LARGE SCALE GENOMIC DNA]</scope>
    <source>
        <tissue evidence="2">Muscle</tissue>
    </source>
</reference>